<accession>A0A0L0NXX4</accession>
<dbReference type="Pfam" id="PF17056">
    <property type="entry name" value="KRE1"/>
    <property type="match status" value="1"/>
</dbReference>
<dbReference type="VEuPathDB" id="FungiDB:QG37_04213"/>
<gene>
    <name evidence="2" type="ORF">QG37_04213</name>
</gene>
<dbReference type="GO" id="GO:0031505">
    <property type="term" value="P:fungal-type cell wall organization"/>
    <property type="evidence" value="ECO:0007669"/>
    <property type="project" value="InterPro"/>
</dbReference>
<reference evidence="3" key="1">
    <citation type="journal article" date="2015" name="BMC Genomics">
        <title>Draft genome of a commonly misdiagnosed multidrug resistant pathogen Candida auris.</title>
        <authorList>
            <person name="Chatterjee S."/>
            <person name="Alampalli S.V."/>
            <person name="Nageshan R.K."/>
            <person name="Chettiar S.T."/>
            <person name="Joshi S."/>
            <person name="Tatu U.S."/>
        </authorList>
    </citation>
    <scope>NUCLEOTIDE SEQUENCE [LARGE SCALE GENOMIC DNA]</scope>
    <source>
        <strain evidence="3">6684</strain>
    </source>
</reference>
<protein>
    <submittedName>
        <fullName evidence="2">Uncharacterized protein</fullName>
    </submittedName>
</protein>
<dbReference type="VEuPathDB" id="FungiDB:CJI96_0003086"/>
<keyword evidence="1" id="KW-0732">Signal</keyword>
<dbReference type="Proteomes" id="UP000037122">
    <property type="component" value="Unassembled WGS sequence"/>
</dbReference>
<proteinExistence type="predicted"/>
<feature type="signal peptide" evidence="1">
    <location>
        <begin position="1"/>
        <end position="15"/>
    </location>
</feature>
<dbReference type="EMBL" id="LGST01000029">
    <property type="protein sequence ID" value="KND98874.1"/>
    <property type="molecule type" value="Genomic_DNA"/>
</dbReference>
<dbReference type="InterPro" id="IPR031452">
    <property type="entry name" value="Kre1"/>
</dbReference>
<evidence type="ECO:0000313" key="3">
    <source>
        <dbReference type="Proteomes" id="UP000037122"/>
    </source>
</evidence>
<feature type="chain" id="PRO_5013039999" evidence="1">
    <location>
        <begin position="16"/>
        <end position="119"/>
    </location>
</feature>
<sequence length="119" mass="12421">MNFLYLLALVSMVTAFNLNDFLHRRDETTSKSSTFVYITVTTGGRVITTSSAYQQSFKTTYTDTTASVPAGSAGLGLKTGNVGAVKSYEQTTISNAGPGGSGSYAGIVGWAAIALGYLL</sequence>
<comment type="caution">
    <text evidence="2">The sequence shown here is derived from an EMBL/GenBank/DDBJ whole genome shotgun (WGS) entry which is preliminary data.</text>
</comment>
<evidence type="ECO:0000256" key="1">
    <source>
        <dbReference type="SAM" id="SignalP"/>
    </source>
</evidence>
<dbReference type="VEuPathDB" id="FungiDB:CJJ07_003729"/>
<dbReference type="VEuPathDB" id="FungiDB:CJI97_001364"/>
<evidence type="ECO:0000313" key="2">
    <source>
        <dbReference type="EMBL" id="KND98874.1"/>
    </source>
</evidence>
<dbReference type="VEuPathDB" id="FungiDB:B9J08_001242"/>
<name>A0A0L0NXX4_CANAR</name>
<dbReference type="AlphaFoldDB" id="A0A0L0NXX4"/>
<dbReference type="VEuPathDB" id="FungiDB:CJJ09_003497"/>
<organism evidence="2 3">
    <name type="scientific">Candidozyma auris</name>
    <name type="common">Yeast</name>
    <name type="synonym">Candida auris</name>
    <dbReference type="NCBI Taxonomy" id="498019"/>
    <lineage>
        <taxon>Eukaryota</taxon>
        <taxon>Fungi</taxon>
        <taxon>Dikarya</taxon>
        <taxon>Ascomycota</taxon>
        <taxon>Saccharomycotina</taxon>
        <taxon>Pichiomycetes</taxon>
        <taxon>Metschnikowiaceae</taxon>
        <taxon>Candidozyma</taxon>
    </lineage>
</organism>